<evidence type="ECO:0000313" key="5">
    <source>
        <dbReference type="Proteomes" id="UP001558713"/>
    </source>
</evidence>
<dbReference type="PANTHER" id="PTHR46236">
    <property type="entry name" value="TRAF-LIKE SUPERFAMILY PROTEIN"/>
    <property type="match status" value="1"/>
</dbReference>
<proteinExistence type="predicted"/>
<evidence type="ECO:0000256" key="1">
    <source>
        <dbReference type="ARBA" id="ARBA00023054"/>
    </source>
</evidence>
<dbReference type="EMBL" id="JBANAX010000585">
    <property type="protein sequence ID" value="KAL1201588.1"/>
    <property type="molecule type" value="Genomic_DNA"/>
</dbReference>
<dbReference type="CDD" id="cd00121">
    <property type="entry name" value="MATH"/>
    <property type="match status" value="1"/>
</dbReference>
<feature type="domain" description="MATH" evidence="3">
    <location>
        <begin position="6"/>
        <end position="132"/>
    </location>
</feature>
<keyword evidence="1 2" id="KW-0175">Coiled coil</keyword>
<dbReference type="InterPro" id="IPR002083">
    <property type="entry name" value="MATH/TRAF_dom"/>
</dbReference>
<keyword evidence="5" id="KW-1185">Reference proteome</keyword>
<name>A0ABD1A411_CARAN</name>
<gene>
    <name evidence="4" type="ORF">V5N11_000254</name>
</gene>
<dbReference type="InterPro" id="IPR050804">
    <property type="entry name" value="MCC"/>
</dbReference>
<reference evidence="4 5" key="1">
    <citation type="submission" date="2024-04" db="EMBL/GenBank/DDBJ databases">
        <title>Genome assembly C_amara_ONT_v2.</title>
        <authorList>
            <person name="Yant L."/>
            <person name="Moore C."/>
            <person name="Slenker M."/>
        </authorList>
    </citation>
    <scope>NUCLEOTIDE SEQUENCE [LARGE SCALE GENOMIC DNA]</scope>
    <source>
        <tissue evidence="4">Leaf</tissue>
    </source>
</reference>
<dbReference type="PANTHER" id="PTHR46236:SF7">
    <property type="entry name" value="PROTEIN RESTRICTED TEV MOVEMENT 3"/>
    <property type="match status" value="1"/>
</dbReference>
<comment type="caution">
    <text evidence="4">The sequence shown here is derived from an EMBL/GenBank/DDBJ whole genome shotgun (WGS) entry which is preliminary data.</text>
</comment>
<feature type="coiled-coil region" evidence="2">
    <location>
        <begin position="244"/>
        <end position="285"/>
    </location>
</feature>
<dbReference type="Proteomes" id="UP001558713">
    <property type="component" value="Unassembled WGS sequence"/>
</dbReference>
<dbReference type="SMART" id="SM00061">
    <property type="entry name" value="MATH"/>
    <property type="match status" value="1"/>
</dbReference>
<sequence>MGKHFNKKITWVIKNFSSLQSKEIYSDHFVVNGCKWCLSVYPKGNKVDTHLSLFLEVANHGSLPSGWRRHARYILTILNQCSEKNFQMKEAQQWFDEKCSNWGRRSMFPLDKIHAKDSGFLINGEIKIVVEIEVLEVIGKVDVTEETSIIMETIDINGFQLLPSQAKSVSRMFERHSEIASGFRPNNPSLRTGYMSLLLCLIESVCQSPQELSKDDLYDAHAALESMTSAGFKLDWLEKKLYEVSKNKENKEASEIQLQEMEKKLEDMKQKCSAMEALVEKKKAKVSAENAPLSFDDVV</sequence>
<dbReference type="Gene3D" id="2.60.210.10">
    <property type="entry name" value="Apoptosis, Tumor Necrosis Factor Receptor Associated Protein 2, Chain A"/>
    <property type="match status" value="1"/>
</dbReference>
<protein>
    <submittedName>
        <fullName evidence="4">Protein RESTRICTED TEV MOVEMENT 3</fullName>
    </submittedName>
</protein>
<evidence type="ECO:0000313" key="4">
    <source>
        <dbReference type="EMBL" id="KAL1201588.1"/>
    </source>
</evidence>
<evidence type="ECO:0000256" key="2">
    <source>
        <dbReference type="SAM" id="Coils"/>
    </source>
</evidence>
<organism evidence="4 5">
    <name type="scientific">Cardamine amara subsp. amara</name>
    <dbReference type="NCBI Taxonomy" id="228776"/>
    <lineage>
        <taxon>Eukaryota</taxon>
        <taxon>Viridiplantae</taxon>
        <taxon>Streptophyta</taxon>
        <taxon>Embryophyta</taxon>
        <taxon>Tracheophyta</taxon>
        <taxon>Spermatophyta</taxon>
        <taxon>Magnoliopsida</taxon>
        <taxon>eudicotyledons</taxon>
        <taxon>Gunneridae</taxon>
        <taxon>Pentapetalae</taxon>
        <taxon>rosids</taxon>
        <taxon>malvids</taxon>
        <taxon>Brassicales</taxon>
        <taxon>Brassicaceae</taxon>
        <taxon>Cardamineae</taxon>
        <taxon>Cardamine</taxon>
    </lineage>
</organism>
<accession>A0ABD1A411</accession>
<dbReference type="SUPFAM" id="SSF49599">
    <property type="entry name" value="TRAF domain-like"/>
    <property type="match status" value="1"/>
</dbReference>
<dbReference type="AlphaFoldDB" id="A0ABD1A411"/>
<evidence type="ECO:0000259" key="3">
    <source>
        <dbReference type="PROSITE" id="PS50144"/>
    </source>
</evidence>
<dbReference type="PROSITE" id="PS50144">
    <property type="entry name" value="MATH"/>
    <property type="match status" value="1"/>
</dbReference>
<dbReference type="InterPro" id="IPR008974">
    <property type="entry name" value="TRAF-like"/>
</dbReference>
<dbReference type="Pfam" id="PF22486">
    <property type="entry name" value="MATH_2"/>
    <property type="match status" value="1"/>
</dbReference>